<dbReference type="Gene3D" id="1.25.40.10">
    <property type="entry name" value="Tetratricopeptide repeat domain"/>
    <property type="match status" value="1"/>
</dbReference>
<name>A0A9X8N5F3_9ACTN</name>
<dbReference type="GO" id="GO:0003677">
    <property type="term" value="F:DNA binding"/>
    <property type="evidence" value="ECO:0007669"/>
    <property type="project" value="InterPro"/>
</dbReference>
<dbReference type="Proteomes" id="UP000184388">
    <property type="component" value="Unassembled WGS sequence"/>
</dbReference>
<dbReference type="SUPFAM" id="SSF48452">
    <property type="entry name" value="TPR-like"/>
    <property type="match status" value="1"/>
</dbReference>
<proteinExistence type="predicted"/>
<protein>
    <submittedName>
        <fullName evidence="1">Uncharacterized protein</fullName>
    </submittedName>
</protein>
<dbReference type="AlphaFoldDB" id="A0A9X8N5F3"/>
<dbReference type="InterPro" id="IPR010982">
    <property type="entry name" value="Lambda_DNA-bd_dom_sf"/>
</dbReference>
<dbReference type="RefSeq" id="WP_143179720.1">
    <property type="nucleotide sequence ID" value="NZ_FRBK01000018.1"/>
</dbReference>
<comment type="caution">
    <text evidence="1">The sequence shown here is derived from an EMBL/GenBank/DDBJ whole genome shotgun (WGS) entry which is preliminary data.</text>
</comment>
<sequence>MRPSTAIPTEVLARSDVREAIESHDFGQLFYLVRKWVGISYNGIAESCDIKSSRIGELARGEGSITALAKIEKIADALRIPGHMLRLAPRPWESLPGAADSHADHAAPRQISISDEARGDEYVEAIRETSQRLITLDNELNGLPIADMAAHSFKAVHRRLGGGEPEPKHERDIQAAAAELAEVAGWALFDAEQYEAARRFNQEALFLARTSGDRAIELLILQNMSLQSGWQGRPREEMDIARSVLDQQNLSPRVEAIFRTREARGLFASGRTTEAMKIFDRARSLIEDGARISDPFWAWWISADEVNGHLAFVLQDSGDWRSAIPLLQENVYNQRRPRVGYQGIYSARLLASLLSEKAWPEAGELLESIIPTVSEIGSVRARNLLRGTAAIGEGEAKIPESLRDALHGVSKAMQEDPGTL</sequence>
<dbReference type="SUPFAM" id="SSF47413">
    <property type="entry name" value="lambda repressor-like DNA-binding domains"/>
    <property type="match status" value="1"/>
</dbReference>
<accession>A0A9X8N5F3</accession>
<evidence type="ECO:0000313" key="1">
    <source>
        <dbReference type="EMBL" id="SHN05660.1"/>
    </source>
</evidence>
<gene>
    <name evidence="1" type="ORF">SAMN05216268_118171</name>
</gene>
<dbReference type="InterPro" id="IPR011990">
    <property type="entry name" value="TPR-like_helical_dom_sf"/>
</dbReference>
<evidence type="ECO:0000313" key="2">
    <source>
        <dbReference type="Proteomes" id="UP000184388"/>
    </source>
</evidence>
<dbReference type="EMBL" id="FRBK01000018">
    <property type="protein sequence ID" value="SHN05660.1"/>
    <property type="molecule type" value="Genomic_DNA"/>
</dbReference>
<organism evidence="1 2">
    <name type="scientific">Streptomyces yunnanensis</name>
    <dbReference type="NCBI Taxonomy" id="156453"/>
    <lineage>
        <taxon>Bacteria</taxon>
        <taxon>Bacillati</taxon>
        <taxon>Actinomycetota</taxon>
        <taxon>Actinomycetes</taxon>
        <taxon>Kitasatosporales</taxon>
        <taxon>Streptomycetaceae</taxon>
        <taxon>Streptomyces</taxon>
    </lineage>
</organism>
<reference evidence="2" key="1">
    <citation type="submission" date="2016-11" db="EMBL/GenBank/DDBJ databases">
        <authorList>
            <person name="Jaros S."/>
            <person name="Januszkiewicz K."/>
            <person name="Wedrychowicz H."/>
        </authorList>
    </citation>
    <scope>NUCLEOTIDE SEQUENCE [LARGE SCALE GENOMIC DNA]</scope>
    <source>
        <strain evidence="2">CGMCC 4.3555</strain>
    </source>
</reference>